<protein>
    <submittedName>
        <fullName evidence="1">Uncharacterized protein</fullName>
    </submittedName>
</protein>
<name>A0A7M1R040_9ACTO</name>
<accession>A0A7M1R040</accession>
<sequence length="81" mass="8677">MGHHLHCDLAGTANREKVVGLRKVTLRERLARLILGETTTVTVIVPGDSVDQVTITNTNNPDDDLMALARAVGVTTGGDRE</sequence>
<evidence type="ECO:0000313" key="1">
    <source>
        <dbReference type="EMBL" id="QOR46925.1"/>
    </source>
</evidence>
<gene>
    <name evidence="1" type="ORF">INS90_06440</name>
</gene>
<dbReference type="EMBL" id="CP063212">
    <property type="protein sequence ID" value="QOR46925.1"/>
    <property type="molecule type" value="Genomic_DNA"/>
</dbReference>
<reference evidence="1 2" key="1">
    <citation type="submission" date="2020-10" db="EMBL/GenBank/DDBJ databases">
        <title>Trueperella pecoris sp. nov. isolated from bovine and porcine specimens.</title>
        <authorList>
            <person name="Schoenecker L."/>
            <person name="Schnydrig P."/>
            <person name="Brodard I."/>
            <person name="Thomann A."/>
            <person name="Hemphill A."/>
            <person name="Rodriguez-Campos S."/>
            <person name="Perreten V."/>
            <person name="Jores J."/>
            <person name="Kittl S."/>
        </authorList>
    </citation>
    <scope>NUCLEOTIDE SEQUENCE [LARGE SCALE GENOMIC DNA]</scope>
    <source>
        <strain evidence="1 2">19OD0592</strain>
    </source>
</reference>
<proteinExistence type="predicted"/>
<dbReference type="RefSeq" id="WP_197552020.1">
    <property type="nucleotide sequence ID" value="NZ_CP063212.1"/>
</dbReference>
<organism evidence="1 2">
    <name type="scientific">Trueperella pecoris</name>
    <dbReference type="NCBI Taxonomy" id="2733571"/>
    <lineage>
        <taxon>Bacteria</taxon>
        <taxon>Bacillati</taxon>
        <taxon>Actinomycetota</taxon>
        <taxon>Actinomycetes</taxon>
        <taxon>Actinomycetales</taxon>
        <taxon>Actinomycetaceae</taxon>
        <taxon>Trueperella</taxon>
    </lineage>
</organism>
<dbReference type="Proteomes" id="UP000594961">
    <property type="component" value="Chromosome"/>
</dbReference>
<evidence type="ECO:0000313" key="2">
    <source>
        <dbReference type="Proteomes" id="UP000594961"/>
    </source>
</evidence>
<dbReference type="AlphaFoldDB" id="A0A7M1R040"/>